<dbReference type="RefSeq" id="WP_377140531.1">
    <property type="nucleotide sequence ID" value="NZ_JBHTIA010000003.1"/>
</dbReference>
<proteinExistence type="predicted"/>
<organism evidence="1 2">
    <name type="scientific">Mucilaginibacter lutimaris</name>
    <dbReference type="NCBI Taxonomy" id="931629"/>
    <lineage>
        <taxon>Bacteria</taxon>
        <taxon>Pseudomonadati</taxon>
        <taxon>Bacteroidota</taxon>
        <taxon>Sphingobacteriia</taxon>
        <taxon>Sphingobacteriales</taxon>
        <taxon>Sphingobacteriaceae</taxon>
        <taxon>Mucilaginibacter</taxon>
    </lineage>
</organism>
<dbReference type="Proteomes" id="UP001597073">
    <property type="component" value="Unassembled WGS sequence"/>
</dbReference>
<dbReference type="InterPro" id="IPR037883">
    <property type="entry name" value="Knr4/Smi1-like_sf"/>
</dbReference>
<reference evidence="2" key="1">
    <citation type="journal article" date="2019" name="Int. J. Syst. Evol. Microbiol.">
        <title>The Global Catalogue of Microorganisms (GCM) 10K type strain sequencing project: providing services to taxonomists for standard genome sequencing and annotation.</title>
        <authorList>
            <consortium name="The Broad Institute Genomics Platform"/>
            <consortium name="The Broad Institute Genome Sequencing Center for Infectious Disease"/>
            <person name="Wu L."/>
            <person name="Ma J."/>
        </authorList>
    </citation>
    <scope>NUCLEOTIDE SEQUENCE [LARGE SCALE GENOMIC DNA]</scope>
    <source>
        <strain evidence="2">CCUG 60742</strain>
    </source>
</reference>
<sequence>MNNIINKYFNAYFLTGPHWVGYISQFSPPSMMDSAIDHEGYYKWKPIKGTLTYADYQKVEQKFDVKFPKSFIEWHKRYFFLNAGGYVVSLPNSYPTQPLQAIIDNLDNDLSEELIARKLYPFATDDNDIGFFVFDGREEREENEFPIRLYDHEYGGDDLDGLSEILFSSFTKLLECLTYTIENSKAPLHENIAEFIRIDPQGAGRDGIDFWLHRIAFEKENLDYDE</sequence>
<evidence type="ECO:0000313" key="2">
    <source>
        <dbReference type="Proteomes" id="UP001597073"/>
    </source>
</evidence>
<name>A0ABW2ZEY9_9SPHI</name>
<dbReference type="SUPFAM" id="SSF160631">
    <property type="entry name" value="SMI1/KNR4-like"/>
    <property type="match status" value="1"/>
</dbReference>
<dbReference type="Pfam" id="PF14568">
    <property type="entry name" value="SUKH_6"/>
    <property type="match status" value="1"/>
</dbReference>
<gene>
    <name evidence="1" type="ORF">ACFQZI_07470</name>
</gene>
<evidence type="ECO:0000313" key="1">
    <source>
        <dbReference type="EMBL" id="MFD0764689.1"/>
    </source>
</evidence>
<accession>A0ABW2ZEY9</accession>
<protein>
    <submittedName>
        <fullName evidence="1">SMI1/KNR4 family protein</fullName>
    </submittedName>
</protein>
<dbReference type="EMBL" id="JBHTIA010000003">
    <property type="protein sequence ID" value="MFD0764689.1"/>
    <property type="molecule type" value="Genomic_DNA"/>
</dbReference>
<dbReference type="Gene3D" id="3.40.1580.10">
    <property type="entry name" value="SMI1/KNR4-like"/>
    <property type="match status" value="1"/>
</dbReference>
<keyword evidence="2" id="KW-1185">Reference proteome</keyword>
<comment type="caution">
    <text evidence="1">The sequence shown here is derived from an EMBL/GenBank/DDBJ whole genome shotgun (WGS) entry which is preliminary data.</text>
</comment>